<keyword evidence="1" id="KW-0808">Transferase</keyword>
<dbReference type="GO" id="GO:0008146">
    <property type="term" value="F:sulfotransferase activity"/>
    <property type="evidence" value="ECO:0007669"/>
    <property type="project" value="InterPro"/>
</dbReference>
<dbReference type="Proteomes" id="UP000766550">
    <property type="component" value="Unassembled WGS sequence"/>
</dbReference>
<proteinExistence type="predicted"/>
<accession>A0A8J7Y7I3</accession>
<protein>
    <submittedName>
        <fullName evidence="4">Sulfotransferase domain-containing protein</fullName>
    </submittedName>
</protein>
<reference evidence="4 5" key="1">
    <citation type="submission" date="2021-06" db="EMBL/GenBank/DDBJ databases">
        <title>New haloarchaea isolates fom saline soil.</title>
        <authorList>
            <person name="Duran-Viseras A."/>
            <person name="Sanchez-Porro C.S."/>
            <person name="Ventosa A."/>
        </authorList>
    </citation>
    <scope>NUCLEOTIDE SEQUENCE [LARGE SCALE GENOMIC DNA]</scope>
    <source>
        <strain evidence="4 5">JCM 183640</strain>
    </source>
</reference>
<feature type="domain" description="Sulfotransferase" evidence="3">
    <location>
        <begin position="10"/>
        <end position="201"/>
    </location>
</feature>
<dbReference type="InterPro" id="IPR037359">
    <property type="entry name" value="NST/OST"/>
</dbReference>
<evidence type="ECO:0000259" key="3">
    <source>
        <dbReference type="Pfam" id="PF00685"/>
    </source>
</evidence>
<evidence type="ECO:0000313" key="4">
    <source>
        <dbReference type="EMBL" id="MBV0923118.1"/>
    </source>
</evidence>
<dbReference type="OrthoDB" id="350962at2157"/>
<dbReference type="RefSeq" id="WP_162316273.1">
    <property type="nucleotide sequence ID" value="NZ_JAHQXF010000001.1"/>
</dbReference>
<dbReference type="Gene3D" id="3.40.50.300">
    <property type="entry name" value="P-loop containing nucleotide triphosphate hydrolases"/>
    <property type="match status" value="1"/>
</dbReference>
<dbReference type="PANTHER" id="PTHR10605">
    <property type="entry name" value="HEPARAN SULFATE SULFOTRANSFERASE"/>
    <property type="match status" value="1"/>
</dbReference>
<dbReference type="Pfam" id="PF00685">
    <property type="entry name" value="Sulfotransfer_1"/>
    <property type="match status" value="1"/>
</dbReference>
<dbReference type="SUPFAM" id="SSF52540">
    <property type="entry name" value="P-loop containing nucleoside triphosphate hydrolases"/>
    <property type="match status" value="1"/>
</dbReference>
<name>A0A8J7Y7I3_9EURY</name>
<comment type="caution">
    <text evidence="4">The sequence shown here is derived from an EMBL/GenBank/DDBJ whole genome shotgun (WGS) entry which is preliminary data.</text>
</comment>
<evidence type="ECO:0000313" key="5">
    <source>
        <dbReference type="Proteomes" id="UP000766550"/>
    </source>
</evidence>
<dbReference type="PANTHER" id="PTHR10605:SF56">
    <property type="entry name" value="BIFUNCTIONAL HEPARAN SULFATE N-DEACETYLASE_N-SULFOTRANSFERASE"/>
    <property type="match status" value="1"/>
</dbReference>
<dbReference type="AlphaFoldDB" id="A0A8J7Y7I3"/>
<sequence>MLSDTDEWVPDFVIVGPQKCATTWMYEGLAEHPEVYVPDTDSVHYFDMGYHRGTEWYRQHFPADPDEYAVIGEETPSYIRSEVTPERIAELNPDAKLLFSLRNPVDRAFSHYWHEKSKGKISFEFEELFENYDLYENWIRPGMYVDHIERFEEHFDSDQLKLLYFDDLVADDESFIESVYDFVGADPTFRPSILDERVNDARRSFGINAVDKAYYRAVNFVYRNFGESIKRPIRPLHEFVQSGDLSNPFQSESEYEKGMNPETRRRLEEIYLPKTKDLDERVDKTFEHWFEHVDY</sequence>
<gene>
    <name evidence="4" type="ORF">KTS45_02800</name>
</gene>
<evidence type="ECO:0000256" key="1">
    <source>
        <dbReference type="ARBA" id="ARBA00022679"/>
    </source>
</evidence>
<keyword evidence="2" id="KW-0325">Glycoprotein</keyword>
<organism evidence="4 5">
    <name type="scientific">Haloarcula limicola</name>
    <dbReference type="NCBI Taxonomy" id="1429915"/>
    <lineage>
        <taxon>Archaea</taxon>
        <taxon>Methanobacteriati</taxon>
        <taxon>Methanobacteriota</taxon>
        <taxon>Stenosarchaea group</taxon>
        <taxon>Halobacteria</taxon>
        <taxon>Halobacteriales</taxon>
        <taxon>Haloarculaceae</taxon>
        <taxon>Haloarcula</taxon>
    </lineage>
</organism>
<evidence type="ECO:0000256" key="2">
    <source>
        <dbReference type="ARBA" id="ARBA00023180"/>
    </source>
</evidence>
<dbReference type="EMBL" id="JAHQXF010000001">
    <property type="protein sequence ID" value="MBV0923118.1"/>
    <property type="molecule type" value="Genomic_DNA"/>
</dbReference>
<dbReference type="InterPro" id="IPR027417">
    <property type="entry name" value="P-loop_NTPase"/>
</dbReference>
<keyword evidence="5" id="KW-1185">Reference proteome</keyword>
<dbReference type="InterPro" id="IPR000863">
    <property type="entry name" value="Sulfotransferase_dom"/>
</dbReference>